<feature type="compositionally biased region" description="Low complexity" evidence="1">
    <location>
        <begin position="352"/>
        <end position="361"/>
    </location>
</feature>
<dbReference type="AlphaFoldDB" id="A0A9W9ERV6"/>
<keyword evidence="3" id="KW-1185">Reference proteome</keyword>
<feature type="region of interest" description="Disordered" evidence="1">
    <location>
        <begin position="495"/>
        <end position="514"/>
    </location>
</feature>
<feature type="compositionally biased region" description="Polar residues" evidence="1">
    <location>
        <begin position="324"/>
        <end position="334"/>
    </location>
</feature>
<evidence type="ECO:0000256" key="1">
    <source>
        <dbReference type="SAM" id="MobiDB-lite"/>
    </source>
</evidence>
<evidence type="ECO:0000313" key="2">
    <source>
        <dbReference type="EMBL" id="KAJ5086720.1"/>
    </source>
</evidence>
<dbReference type="RefSeq" id="XP_056508845.1">
    <property type="nucleotide sequence ID" value="XM_056658552.1"/>
</dbReference>
<dbReference type="GeneID" id="81397721"/>
<evidence type="ECO:0000313" key="3">
    <source>
        <dbReference type="Proteomes" id="UP001141434"/>
    </source>
</evidence>
<name>A0A9W9ERV6_9EURO</name>
<feature type="region of interest" description="Disordered" evidence="1">
    <location>
        <begin position="112"/>
        <end position="133"/>
    </location>
</feature>
<accession>A0A9W9ERV6</accession>
<reference evidence="2" key="1">
    <citation type="submission" date="2022-11" db="EMBL/GenBank/DDBJ databases">
        <authorList>
            <person name="Petersen C."/>
        </authorList>
    </citation>
    <scope>NUCLEOTIDE SEQUENCE</scope>
    <source>
        <strain evidence="2">IBT 34128</strain>
    </source>
</reference>
<feature type="region of interest" description="Disordered" evidence="1">
    <location>
        <begin position="316"/>
        <end position="361"/>
    </location>
</feature>
<dbReference type="Proteomes" id="UP001141434">
    <property type="component" value="Unassembled WGS sequence"/>
</dbReference>
<sequence>MLRISFTLNNTNDGENTAVNDIPPPLLDDDLSRALYHSCKFQSILSRDEISSLYERVRMASHCLVDYDIQDGSPVRSPAAEFSASGDTDSHAPGFIDPTLIQLDIGTRHQIIPESTRSESQKPSSTRDLLDKSLHHTEARGSCASEKYGKCELPETSYCPDAADDSSRNEFDLFIREIGGMEASEFSPDSGPEFPLTTSDPPCGFRQEKVAASGLNAWALIKTISRSSHRQLGLLYATPSKGRVTTGKTDAEEDAHRNSPNNVACDNPPLVRETSAGASSPDLCPSYPTPHSNPRNTPILAGGRVKRSEKVTLEGNCSADRIANHSQSGRSLSNRPAEEVPLDDAEHFDPQDSFSNDSNFWNSEIESSIGEAHDFLQDTLSDVARSGTQNTVNPELNPKDPISAFASFPVDSNDQHGLSNHELADSSIESLGCESRDMLRHKRKLPPALEPQSALAHRNLRPRFEKDCSEKQALHSRENPRIAGHTSFNRALAPSGATIHLKSGPSLPSRSDKDDWNGRFSHHPLLSDLSSDEKDEMERKCNRILRPDLPGFMEKHSKSWKSSGFWYSPSLDVPNYPNISSSTKGPVIWRYVEAIEAGEEAYYLKARFADVILYLERNKYFKLDPFILYILYNCRSTLACCSKFDKIVGTLLTDGKFPVQVSKKEVQQWIKDFNAIHQESIPTVHWQDWSTDAVASKASDFLSARLSNRS</sequence>
<protein>
    <submittedName>
        <fullName evidence="2">Uncharacterized protein</fullName>
    </submittedName>
</protein>
<gene>
    <name evidence="2" type="ORF">NUU61_008027</name>
</gene>
<proteinExistence type="predicted"/>
<dbReference type="EMBL" id="JAPMSZ010000010">
    <property type="protein sequence ID" value="KAJ5086720.1"/>
    <property type="molecule type" value="Genomic_DNA"/>
</dbReference>
<dbReference type="OrthoDB" id="4280571at2759"/>
<reference evidence="2" key="2">
    <citation type="journal article" date="2023" name="IMA Fungus">
        <title>Comparative genomic study of the Penicillium genus elucidates a diverse pangenome and 15 lateral gene transfer events.</title>
        <authorList>
            <person name="Petersen C."/>
            <person name="Sorensen T."/>
            <person name="Nielsen M.R."/>
            <person name="Sondergaard T.E."/>
            <person name="Sorensen J.L."/>
            <person name="Fitzpatrick D.A."/>
            <person name="Frisvad J.C."/>
            <person name="Nielsen K.L."/>
        </authorList>
    </citation>
    <scope>NUCLEOTIDE SEQUENCE</scope>
    <source>
        <strain evidence="2">IBT 34128</strain>
    </source>
</reference>
<comment type="caution">
    <text evidence="2">The sequence shown here is derived from an EMBL/GenBank/DDBJ whole genome shotgun (WGS) entry which is preliminary data.</text>
</comment>
<feature type="region of interest" description="Disordered" evidence="1">
    <location>
        <begin position="241"/>
        <end position="303"/>
    </location>
</feature>
<organism evidence="2 3">
    <name type="scientific">Penicillium alfredii</name>
    <dbReference type="NCBI Taxonomy" id="1506179"/>
    <lineage>
        <taxon>Eukaryota</taxon>
        <taxon>Fungi</taxon>
        <taxon>Dikarya</taxon>
        <taxon>Ascomycota</taxon>
        <taxon>Pezizomycotina</taxon>
        <taxon>Eurotiomycetes</taxon>
        <taxon>Eurotiomycetidae</taxon>
        <taxon>Eurotiales</taxon>
        <taxon>Aspergillaceae</taxon>
        <taxon>Penicillium</taxon>
    </lineage>
</organism>